<dbReference type="GO" id="GO:0003700">
    <property type="term" value="F:DNA-binding transcription factor activity"/>
    <property type="evidence" value="ECO:0007669"/>
    <property type="project" value="InterPro"/>
</dbReference>
<feature type="compositionally biased region" description="Polar residues" evidence="5">
    <location>
        <begin position="265"/>
        <end position="278"/>
    </location>
</feature>
<protein>
    <recommendedName>
        <fullName evidence="6">HSF-type DNA-binding domain-containing protein</fullName>
    </recommendedName>
</protein>
<comment type="caution">
    <text evidence="7">The sequence shown here is derived from an EMBL/GenBank/DDBJ whole genome shotgun (WGS) entry which is preliminary data.</text>
</comment>
<feature type="region of interest" description="Disordered" evidence="5">
    <location>
        <begin position="217"/>
        <end position="318"/>
    </location>
</feature>
<keyword evidence="8" id="KW-1185">Reference proteome</keyword>
<dbReference type="InterPro" id="IPR000232">
    <property type="entry name" value="HSF_DNA-bd"/>
</dbReference>
<evidence type="ECO:0000256" key="3">
    <source>
        <dbReference type="ARBA" id="ARBA00023242"/>
    </source>
</evidence>
<keyword evidence="2" id="KW-0238">DNA-binding</keyword>
<comment type="subcellular location">
    <subcellularLocation>
        <location evidence="1">Nucleus</location>
    </subcellularLocation>
</comment>
<gene>
    <name evidence="7" type="ORF">CYCCA115_LOCUS18405</name>
</gene>
<evidence type="ECO:0000313" key="8">
    <source>
        <dbReference type="Proteomes" id="UP001295423"/>
    </source>
</evidence>
<comment type="similarity">
    <text evidence="4">Belongs to the HSF family.</text>
</comment>
<name>A0AAD2PWC1_9STRA</name>
<evidence type="ECO:0000256" key="1">
    <source>
        <dbReference type="ARBA" id="ARBA00004123"/>
    </source>
</evidence>
<accession>A0AAD2PWC1</accession>
<dbReference type="Pfam" id="PF00447">
    <property type="entry name" value="HSF_DNA-bind"/>
    <property type="match status" value="1"/>
</dbReference>
<sequence>MMKEFPCGQMPSPRVSMENYRQPFDPAIFSFPQQLFLLLQIAENSHQEDTISWAQDGKSFTVHDPNEFEKKMLVKYFQMKKYASFTRQLCAYGFSCVRQGRKPGRYYHPIFARDDYNACNSITRGSGKAYLKQSFTYTGDRPSSIVRMENGNFPSTNFSLMEDHSYNFKMGNLTPASYFLQPISAPSGTMRAVQELKHKREREKTIHACYARERAMSELSDDDEASNPVAKSPSFSPSRYGLNPSARHSDHHGQKYGSHHVRSQILPNENESCRASPQTRHHEGSSDDASSSSSLEPRTIQDMIEEPELYWAKRKKGS</sequence>
<proteinExistence type="inferred from homology"/>
<organism evidence="7 8">
    <name type="scientific">Cylindrotheca closterium</name>
    <dbReference type="NCBI Taxonomy" id="2856"/>
    <lineage>
        <taxon>Eukaryota</taxon>
        <taxon>Sar</taxon>
        <taxon>Stramenopiles</taxon>
        <taxon>Ochrophyta</taxon>
        <taxon>Bacillariophyta</taxon>
        <taxon>Bacillariophyceae</taxon>
        <taxon>Bacillariophycidae</taxon>
        <taxon>Bacillariales</taxon>
        <taxon>Bacillariaceae</taxon>
        <taxon>Cylindrotheca</taxon>
    </lineage>
</organism>
<evidence type="ECO:0000256" key="5">
    <source>
        <dbReference type="SAM" id="MobiDB-lite"/>
    </source>
</evidence>
<dbReference type="SMART" id="SM00415">
    <property type="entry name" value="HSF"/>
    <property type="match status" value="1"/>
</dbReference>
<dbReference type="SUPFAM" id="SSF46785">
    <property type="entry name" value="Winged helix' DNA-binding domain"/>
    <property type="match status" value="1"/>
</dbReference>
<feature type="domain" description="HSF-type DNA-binding" evidence="6">
    <location>
        <begin position="30"/>
        <end position="125"/>
    </location>
</feature>
<dbReference type="PANTHER" id="PTHR10015:SF206">
    <property type="entry name" value="HSF-TYPE DNA-BINDING DOMAIN-CONTAINING PROTEIN"/>
    <property type="match status" value="1"/>
</dbReference>
<evidence type="ECO:0000259" key="6">
    <source>
        <dbReference type="SMART" id="SM00415"/>
    </source>
</evidence>
<dbReference type="GO" id="GO:0005634">
    <property type="term" value="C:nucleus"/>
    <property type="evidence" value="ECO:0007669"/>
    <property type="project" value="UniProtKB-SubCell"/>
</dbReference>
<dbReference type="GO" id="GO:0043565">
    <property type="term" value="F:sequence-specific DNA binding"/>
    <property type="evidence" value="ECO:0007669"/>
    <property type="project" value="InterPro"/>
</dbReference>
<evidence type="ECO:0000313" key="7">
    <source>
        <dbReference type="EMBL" id="CAJ1959988.1"/>
    </source>
</evidence>
<dbReference type="InterPro" id="IPR036390">
    <property type="entry name" value="WH_DNA-bd_sf"/>
</dbReference>
<dbReference type="AlphaFoldDB" id="A0AAD2PWC1"/>
<reference evidence="7" key="1">
    <citation type="submission" date="2023-08" db="EMBL/GenBank/DDBJ databases">
        <authorList>
            <person name="Audoor S."/>
            <person name="Bilcke G."/>
        </authorList>
    </citation>
    <scope>NUCLEOTIDE SEQUENCE</scope>
</reference>
<dbReference type="Gene3D" id="1.10.10.10">
    <property type="entry name" value="Winged helix-like DNA-binding domain superfamily/Winged helix DNA-binding domain"/>
    <property type="match status" value="1"/>
</dbReference>
<dbReference type="PANTHER" id="PTHR10015">
    <property type="entry name" value="HEAT SHOCK TRANSCRIPTION FACTOR"/>
    <property type="match status" value="1"/>
</dbReference>
<evidence type="ECO:0000256" key="2">
    <source>
        <dbReference type="ARBA" id="ARBA00023125"/>
    </source>
</evidence>
<dbReference type="EMBL" id="CAKOGP040002036">
    <property type="protein sequence ID" value="CAJ1959988.1"/>
    <property type="molecule type" value="Genomic_DNA"/>
</dbReference>
<dbReference type="Proteomes" id="UP001295423">
    <property type="component" value="Unassembled WGS sequence"/>
</dbReference>
<evidence type="ECO:0000256" key="4">
    <source>
        <dbReference type="RuleBase" id="RU004020"/>
    </source>
</evidence>
<keyword evidence="3" id="KW-0539">Nucleus</keyword>
<dbReference type="InterPro" id="IPR036388">
    <property type="entry name" value="WH-like_DNA-bd_sf"/>
</dbReference>